<evidence type="ECO:0000256" key="1">
    <source>
        <dbReference type="ARBA" id="ARBA00023015"/>
    </source>
</evidence>
<dbReference type="InterPro" id="IPR036388">
    <property type="entry name" value="WH-like_DNA-bd_sf"/>
</dbReference>
<dbReference type="InterPro" id="IPR014757">
    <property type="entry name" value="Tscrpt_reg_IclR_C"/>
</dbReference>
<gene>
    <name evidence="6" type="ORF">GCM10009807_31940</name>
</gene>
<dbReference type="SUPFAM" id="SSF46785">
    <property type="entry name" value="Winged helix' DNA-binding domain"/>
    <property type="match status" value="1"/>
</dbReference>
<comment type="caution">
    <text evidence="6">The sequence shown here is derived from an EMBL/GenBank/DDBJ whole genome shotgun (WGS) entry which is preliminary data.</text>
</comment>
<dbReference type="Pfam" id="PF09339">
    <property type="entry name" value="HTH_IclR"/>
    <property type="match status" value="1"/>
</dbReference>
<feature type="domain" description="HTH iclR-type" evidence="4">
    <location>
        <begin position="10"/>
        <end position="71"/>
    </location>
</feature>
<dbReference type="PANTHER" id="PTHR30136:SF24">
    <property type="entry name" value="HTH-TYPE TRANSCRIPTIONAL REPRESSOR ALLR"/>
    <property type="match status" value="1"/>
</dbReference>
<dbReference type="SUPFAM" id="SSF55781">
    <property type="entry name" value="GAF domain-like"/>
    <property type="match status" value="1"/>
</dbReference>
<dbReference type="PROSITE" id="PS51077">
    <property type="entry name" value="HTH_ICLR"/>
    <property type="match status" value="1"/>
</dbReference>
<dbReference type="Gene3D" id="3.30.450.40">
    <property type="match status" value="1"/>
</dbReference>
<dbReference type="PANTHER" id="PTHR30136">
    <property type="entry name" value="HELIX-TURN-HELIX TRANSCRIPTIONAL REGULATOR, ICLR FAMILY"/>
    <property type="match status" value="1"/>
</dbReference>
<reference evidence="7" key="1">
    <citation type="journal article" date="2019" name="Int. J. Syst. Evol. Microbiol.">
        <title>The Global Catalogue of Microorganisms (GCM) 10K type strain sequencing project: providing services to taxonomists for standard genome sequencing and annotation.</title>
        <authorList>
            <consortium name="The Broad Institute Genomics Platform"/>
            <consortium name="The Broad Institute Genome Sequencing Center for Infectious Disease"/>
            <person name="Wu L."/>
            <person name="Ma J."/>
        </authorList>
    </citation>
    <scope>NUCLEOTIDE SEQUENCE [LARGE SCALE GENOMIC DNA]</scope>
    <source>
        <strain evidence="7">JCM 15575</strain>
    </source>
</reference>
<evidence type="ECO:0000256" key="3">
    <source>
        <dbReference type="ARBA" id="ARBA00023163"/>
    </source>
</evidence>
<sequence length="284" mass="30757">MAGGVSSPGQTVAGRMLSILAVFEQSLSPRSLTEISQETGLALSTTHRLLAELEDWGALQRDDNGRYQIGLRLWELGQHAGRQVRDIARPLLQDLYSLTQETVHIAVRERTEALYIDRVYGSRRVPQASRVGGRLPLHATAVGKVLLAHEESWLREAVLAQPLESRTPKTHVDPDALRIELDVIRARGYALTADEVRLGSASIAVPIFQRDGGIGAALGLVTAADTAEGLERHLPAMRGIAHRIERSVGGFSLRAVRPEPRGPEHLIFTQRKSATGGAKGGGGM</sequence>
<dbReference type="RefSeq" id="WP_344056003.1">
    <property type="nucleotide sequence ID" value="NZ_BAAAPK010000002.1"/>
</dbReference>
<feature type="domain" description="IclR-ED" evidence="5">
    <location>
        <begin position="72"/>
        <end position="250"/>
    </location>
</feature>
<dbReference type="PROSITE" id="PS51078">
    <property type="entry name" value="ICLR_ED"/>
    <property type="match status" value="1"/>
</dbReference>
<dbReference type="InterPro" id="IPR036390">
    <property type="entry name" value="WH_DNA-bd_sf"/>
</dbReference>
<evidence type="ECO:0000313" key="6">
    <source>
        <dbReference type="EMBL" id="GAA1685770.1"/>
    </source>
</evidence>
<evidence type="ECO:0000256" key="2">
    <source>
        <dbReference type="ARBA" id="ARBA00023125"/>
    </source>
</evidence>
<keyword evidence="1" id="KW-0805">Transcription regulation</keyword>
<keyword evidence="2" id="KW-0238">DNA-binding</keyword>
<dbReference type="SMART" id="SM00346">
    <property type="entry name" value="HTH_ICLR"/>
    <property type="match status" value="1"/>
</dbReference>
<dbReference type="InterPro" id="IPR005471">
    <property type="entry name" value="Tscrpt_reg_IclR_N"/>
</dbReference>
<dbReference type="InterPro" id="IPR050707">
    <property type="entry name" value="HTH_MetabolicPath_Reg"/>
</dbReference>
<evidence type="ECO:0000259" key="4">
    <source>
        <dbReference type="PROSITE" id="PS51077"/>
    </source>
</evidence>
<accession>A0ABP4TDE8</accession>
<keyword evidence="7" id="KW-1185">Reference proteome</keyword>
<name>A0ABP4TDE8_9MICO</name>
<evidence type="ECO:0000259" key="5">
    <source>
        <dbReference type="PROSITE" id="PS51078"/>
    </source>
</evidence>
<dbReference type="Proteomes" id="UP001500596">
    <property type="component" value="Unassembled WGS sequence"/>
</dbReference>
<protein>
    <submittedName>
        <fullName evidence="6">IclR family transcriptional regulator</fullName>
    </submittedName>
</protein>
<dbReference type="Gene3D" id="1.10.10.10">
    <property type="entry name" value="Winged helix-like DNA-binding domain superfamily/Winged helix DNA-binding domain"/>
    <property type="match status" value="1"/>
</dbReference>
<dbReference type="EMBL" id="BAAAPK010000002">
    <property type="protein sequence ID" value="GAA1685770.1"/>
    <property type="molecule type" value="Genomic_DNA"/>
</dbReference>
<organism evidence="6 7">
    <name type="scientific">Microbacterium lacus</name>
    <dbReference type="NCBI Taxonomy" id="415217"/>
    <lineage>
        <taxon>Bacteria</taxon>
        <taxon>Bacillati</taxon>
        <taxon>Actinomycetota</taxon>
        <taxon>Actinomycetes</taxon>
        <taxon>Micrococcales</taxon>
        <taxon>Microbacteriaceae</taxon>
        <taxon>Microbacterium</taxon>
    </lineage>
</organism>
<proteinExistence type="predicted"/>
<dbReference type="InterPro" id="IPR029016">
    <property type="entry name" value="GAF-like_dom_sf"/>
</dbReference>
<keyword evidence="3" id="KW-0804">Transcription</keyword>
<dbReference type="Pfam" id="PF01614">
    <property type="entry name" value="IclR_C"/>
    <property type="match status" value="1"/>
</dbReference>
<evidence type="ECO:0000313" key="7">
    <source>
        <dbReference type="Proteomes" id="UP001500596"/>
    </source>
</evidence>